<evidence type="ECO:0008006" key="2">
    <source>
        <dbReference type="Google" id="ProtNLM"/>
    </source>
</evidence>
<sequence length="136" mass="15746">MYCGIKSLIIIRGWQRLPFECNYSSHVWNSVKVLTGKSNIPNELDLIVDSMITKDAAKSFSTTASKLLFAASCYFIWQERNSRLFKKTKRTHDQLVTTLKYTVRLKLLTCSFVWNSKDQELVDIWKLPLIGIRAPN</sequence>
<accession>A0A6L2LRE5</accession>
<evidence type="ECO:0000313" key="1">
    <source>
        <dbReference type="EMBL" id="GEU63052.1"/>
    </source>
</evidence>
<reference evidence="1" key="1">
    <citation type="journal article" date="2019" name="Sci. Rep.">
        <title>Draft genome of Tanacetum cinerariifolium, the natural source of mosquito coil.</title>
        <authorList>
            <person name="Yamashiro T."/>
            <person name="Shiraishi A."/>
            <person name="Satake H."/>
            <person name="Nakayama K."/>
        </authorList>
    </citation>
    <scope>NUCLEOTIDE SEQUENCE</scope>
</reference>
<gene>
    <name evidence="1" type="ORF">Tci_035030</name>
</gene>
<dbReference type="AlphaFoldDB" id="A0A6L2LRE5"/>
<dbReference type="EMBL" id="BKCJ010004782">
    <property type="protein sequence ID" value="GEU63052.1"/>
    <property type="molecule type" value="Genomic_DNA"/>
</dbReference>
<protein>
    <recommendedName>
        <fullName evidence="2">Reverse transcriptase domain, reverse transcriptase zinc-binding domain protein</fullName>
    </recommendedName>
</protein>
<proteinExistence type="predicted"/>
<name>A0A6L2LRE5_TANCI</name>
<comment type="caution">
    <text evidence="1">The sequence shown here is derived from an EMBL/GenBank/DDBJ whole genome shotgun (WGS) entry which is preliminary data.</text>
</comment>
<organism evidence="1">
    <name type="scientific">Tanacetum cinerariifolium</name>
    <name type="common">Dalmatian daisy</name>
    <name type="synonym">Chrysanthemum cinerariifolium</name>
    <dbReference type="NCBI Taxonomy" id="118510"/>
    <lineage>
        <taxon>Eukaryota</taxon>
        <taxon>Viridiplantae</taxon>
        <taxon>Streptophyta</taxon>
        <taxon>Embryophyta</taxon>
        <taxon>Tracheophyta</taxon>
        <taxon>Spermatophyta</taxon>
        <taxon>Magnoliopsida</taxon>
        <taxon>eudicotyledons</taxon>
        <taxon>Gunneridae</taxon>
        <taxon>Pentapetalae</taxon>
        <taxon>asterids</taxon>
        <taxon>campanulids</taxon>
        <taxon>Asterales</taxon>
        <taxon>Asteraceae</taxon>
        <taxon>Asteroideae</taxon>
        <taxon>Anthemideae</taxon>
        <taxon>Anthemidinae</taxon>
        <taxon>Tanacetum</taxon>
    </lineage>
</organism>